<dbReference type="OrthoDB" id="7211084at2"/>
<reference evidence="3" key="1">
    <citation type="submission" date="2017-10" db="EMBL/GenBank/DDBJ databases">
        <authorList>
            <person name="Toshchakov S.V."/>
            <person name="Goeva M.A."/>
        </authorList>
    </citation>
    <scope>NUCLEOTIDE SEQUENCE [LARGE SCALE GENOMIC DNA]</scope>
    <source>
        <strain evidence="3">JR1/69-1-13</strain>
    </source>
</reference>
<accession>A0A2U1UXT7</accession>
<name>A0A2U1UXT7_9PROT</name>
<evidence type="ECO:0000313" key="3">
    <source>
        <dbReference type="Proteomes" id="UP000245048"/>
    </source>
</evidence>
<dbReference type="EMBL" id="PDOA01000044">
    <property type="protein sequence ID" value="PWC26391.1"/>
    <property type="molecule type" value="Genomic_DNA"/>
</dbReference>
<comment type="caution">
    <text evidence="2">The sequence shown here is derived from an EMBL/GenBank/DDBJ whole genome shotgun (WGS) entry which is preliminary data.</text>
</comment>
<protein>
    <recommendedName>
        <fullName evidence="4">DUF1376 domain-containing protein</fullName>
    </recommendedName>
</protein>
<gene>
    <name evidence="2" type="ORF">CR165_23440</name>
</gene>
<feature type="region of interest" description="Disordered" evidence="1">
    <location>
        <begin position="120"/>
        <end position="191"/>
    </location>
</feature>
<evidence type="ECO:0000313" key="2">
    <source>
        <dbReference type="EMBL" id="PWC26391.1"/>
    </source>
</evidence>
<evidence type="ECO:0000256" key="1">
    <source>
        <dbReference type="SAM" id="MobiDB-lite"/>
    </source>
</evidence>
<organism evidence="2 3">
    <name type="scientific">Teichococcus aestuarii</name>
    <dbReference type="NCBI Taxonomy" id="568898"/>
    <lineage>
        <taxon>Bacteria</taxon>
        <taxon>Pseudomonadati</taxon>
        <taxon>Pseudomonadota</taxon>
        <taxon>Alphaproteobacteria</taxon>
        <taxon>Acetobacterales</taxon>
        <taxon>Roseomonadaceae</taxon>
        <taxon>Roseomonas</taxon>
    </lineage>
</organism>
<keyword evidence="3" id="KW-1185">Reference proteome</keyword>
<dbReference type="AlphaFoldDB" id="A0A2U1UXT7"/>
<proteinExistence type="predicted"/>
<sequence length="270" mass="29726">MQGSADLPEPLTPGECDLRDFPFIPLDVARLRDSDLASLPDAEARWANVLSWAVSWHQVPAGSLPDDDAALCRLLGYGRDLKGWAKVRQAGGLRGWVRCADGRLHHPVVAEKALQAWARKRAQQRRSRAGNLARWGRGDRLPAPSSSDPTRMPKASREDAASIPALSQETGTETGEMEKKTPSCPRGRGRASTLQGFDAFWRLYPRRVGRGAAERAWPKALAEAGGDPDDIVCALKARLHQFDDREGGRFIPHPATWLNGKRWLDGEGTE</sequence>
<dbReference type="RefSeq" id="WP_109519331.1">
    <property type="nucleotide sequence ID" value="NZ_PDOA01000044.1"/>
</dbReference>
<evidence type="ECO:0008006" key="4">
    <source>
        <dbReference type="Google" id="ProtNLM"/>
    </source>
</evidence>
<dbReference type="Proteomes" id="UP000245048">
    <property type="component" value="Unassembled WGS sequence"/>
</dbReference>